<proteinExistence type="predicted"/>
<dbReference type="EMBL" id="CP000362">
    <property type="protein sequence ID" value="ABG30818.1"/>
    <property type="molecule type" value="Genomic_DNA"/>
</dbReference>
<dbReference type="HOGENOM" id="CLU_2481339_0_0_5"/>
<dbReference type="KEGG" id="rde:RD1_1167"/>
<evidence type="ECO:0000313" key="1">
    <source>
        <dbReference type="EMBL" id="ABG30818.1"/>
    </source>
</evidence>
<reference evidence="1 2" key="1">
    <citation type="journal article" date="2007" name="J. Bacteriol.">
        <title>The complete genome sequence of Roseobacter denitrificans reveals a mixotrophic rather than photosynthetic metabolism.</title>
        <authorList>
            <person name="Swingley W.D."/>
            <person name="Sadekar S."/>
            <person name="Mastrian S.D."/>
            <person name="Matthies H.J."/>
            <person name="Hao J."/>
            <person name="Ramos H."/>
            <person name="Acharya C.R."/>
            <person name="Conrad A.L."/>
            <person name="Taylor H.L."/>
            <person name="Dejesa L.C."/>
            <person name="Shah M.K."/>
            <person name="O'huallachain M.E."/>
            <person name="Lince M.T."/>
            <person name="Blankenship R.E."/>
            <person name="Beatty J.T."/>
            <person name="Touchman J.W."/>
        </authorList>
    </citation>
    <scope>NUCLEOTIDE SEQUENCE [LARGE SCALE GENOMIC DNA]</scope>
    <source>
        <strain evidence="2">ATCC 33942 / OCh 114</strain>
    </source>
</reference>
<dbReference type="Proteomes" id="UP000007029">
    <property type="component" value="Chromosome"/>
</dbReference>
<protein>
    <submittedName>
        <fullName evidence="1">Uncharacterized protein</fullName>
    </submittedName>
</protein>
<dbReference type="AlphaFoldDB" id="Q16B25"/>
<keyword evidence="2" id="KW-1185">Reference proteome</keyword>
<gene>
    <name evidence="1" type="ordered locus">RD1_1167</name>
</gene>
<organism evidence="1 2">
    <name type="scientific">Roseobacter denitrificans (strain ATCC 33942 / OCh 114)</name>
    <name type="common">Erythrobacter sp. (strain OCh 114)</name>
    <name type="synonym">Roseobacter denitrificans</name>
    <dbReference type="NCBI Taxonomy" id="375451"/>
    <lineage>
        <taxon>Bacteria</taxon>
        <taxon>Pseudomonadati</taxon>
        <taxon>Pseudomonadota</taxon>
        <taxon>Alphaproteobacteria</taxon>
        <taxon>Rhodobacterales</taxon>
        <taxon>Roseobacteraceae</taxon>
        <taxon>Roseobacter</taxon>
    </lineage>
</organism>
<sequence length="87" mass="9755">MGRMRTRLGRSLSGLGITPKKARVATERLFVERQWSERQGHRAKAGQQRDGLIEHRARRFGAIRACCLFCVLGHHCAISGQPVDEAT</sequence>
<accession>Q16B25</accession>
<name>Q16B25_ROSDO</name>
<evidence type="ECO:0000313" key="2">
    <source>
        <dbReference type="Proteomes" id="UP000007029"/>
    </source>
</evidence>